<dbReference type="AlphaFoldDB" id="F4RH03"/>
<evidence type="ECO:0000256" key="1">
    <source>
        <dbReference type="SAM" id="Coils"/>
    </source>
</evidence>
<dbReference type="EMBL" id="GL883101">
    <property type="protein sequence ID" value="EGG08219.1"/>
    <property type="molecule type" value="Genomic_DNA"/>
</dbReference>
<feature type="compositionally biased region" description="Polar residues" evidence="2">
    <location>
        <begin position="656"/>
        <end position="677"/>
    </location>
</feature>
<gene>
    <name evidence="3" type="ORF">MELLADRAFT_105195</name>
</gene>
<dbReference type="Proteomes" id="UP000001072">
    <property type="component" value="Unassembled WGS sequence"/>
</dbReference>
<protein>
    <submittedName>
        <fullName evidence="3">Uncharacterized protein</fullName>
    </submittedName>
</protein>
<dbReference type="KEGG" id="mlr:MELLADRAFT_105195"/>
<name>F4RH03_MELLP</name>
<dbReference type="VEuPathDB" id="FungiDB:MELLADRAFT_105195"/>
<keyword evidence="1" id="KW-0175">Coiled coil</keyword>
<feature type="region of interest" description="Disordered" evidence="2">
    <location>
        <begin position="655"/>
        <end position="689"/>
    </location>
</feature>
<evidence type="ECO:0000313" key="4">
    <source>
        <dbReference type="Proteomes" id="UP000001072"/>
    </source>
</evidence>
<organism evidence="4">
    <name type="scientific">Melampsora larici-populina (strain 98AG31 / pathotype 3-4-7)</name>
    <name type="common">Poplar leaf rust fungus</name>
    <dbReference type="NCBI Taxonomy" id="747676"/>
    <lineage>
        <taxon>Eukaryota</taxon>
        <taxon>Fungi</taxon>
        <taxon>Dikarya</taxon>
        <taxon>Basidiomycota</taxon>
        <taxon>Pucciniomycotina</taxon>
        <taxon>Pucciniomycetes</taxon>
        <taxon>Pucciniales</taxon>
        <taxon>Melampsoraceae</taxon>
        <taxon>Melampsora</taxon>
    </lineage>
</organism>
<dbReference type="GeneID" id="18922524"/>
<proteinExistence type="predicted"/>
<feature type="compositionally biased region" description="Basic and acidic residues" evidence="2">
    <location>
        <begin position="725"/>
        <end position="738"/>
    </location>
</feature>
<feature type="coiled-coil region" evidence="1">
    <location>
        <begin position="776"/>
        <end position="803"/>
    </location>
</feature>
<feature type="region of interest" description="Disordered" evidence="2">
    <location>
        <begin position="725"/>
        <end position="749"/>
    </location>
</feature>
<dbReference type="RefSeq" id="XP_007408417.1">
    <property type="nucleotide sequence ID" value="XM_007408355.1"/>
</dbReference>
<sequence>MLSGYLKPQPPDVSAEFFQPHLQMVVWISARMTISMKPSLHKSKFIVEESEIDTVLSPHSFTRGVQGDKPSGKHQIIVKNQKQLEVDLALGYQSFHEEQPPRSSNGEKTQGTQLSFGKRLKTHVPVGSMKNHRQFNTVELGKTSQSSKVPLIFKELSSQGSTASEQKIGDGNHLPKGILGGQARTKTDSIIVSHKRQKIIENQKQQEDDWARGFQSLRRNFPKQTPRLYNAEKVHRRYQPTGPNIKIPGPLITIDNAETGIGRPSSKCPLISEISSSEASTSHMKNESEGMCTPNPYTVNQAGSGTKEDQMAGSDQCKKMRENKKQKKVNVDLGHQSINKVFPKQSDSYDGERMYSRYKSIGSTVKTPAPDGTMKNQELTRSKPATAGISPQASEVSRYKASTSHTQRMNDGKCVPKQIPLKQTMAEQNLRIGTKEYSPGFSPDLLQKTSKCLKNIAPHDKEDQDQYVSKGKEQLTSIPKLKPTSAQMIKGIDIQRFYLHTPDKMCSSAALYYTLDLIKTMKIKYQIPHQTTTYPPWEEGRQINNDRSSFLEPNFSFLSQFLNSYKTYRRYPSIIVATKNEVTSDKLSSNNNNSERYRVIQQLSEKDKHIEVSTINMNLENLDQVLPSLTQEESDDELKQGDRELSVATDFRAFSVVNTPKHPNSPSQSERTTTPDRFQSLAPEGGSDNLVRKQKGDFVYWVRRSDSIEIEVKTMLREYLSERNRELKGKSKAKVSEHESEDENEQHESKMNHLVLTTLLEDMNQKLYDSLYTNMSNTVEEKMNQLTDEISNHQDQQLQYQQRTDDKLDQIHQLLLNMNNPQIPASVQQEATSSANRVGTYSHKRNYITNSSGKHTTDGT</sequence>
<evidence type="ECO:0000256" key="2">
    <source>
        <dbReference type="SAM" id="MobiDB-lite"/>
    </source>
</evidence>
<feature type="region of interest" description="Disordered" evidence="2">
    <location>
        <begin position="96"/>
        <end position="115"/>
    </location>
</feature>
<accession>F4RH03</accession>
<dbReference type="InParanoid" id="F4RH03"/>
<dbReference type="HOGENOM" id="CLU_332620_0_0_1"/>
<feature type="region of interest" description="Disordered" evidence="2">
    <location>
        <begin position="826"/>
        <end position="860"/>
    </location>
</feature>
<reference evidence="4" key="1">
    <citation type="journal article" date="2011" name="Proc. Natl. Acad. Sci. U.S.A.">
        <title>Obligate biotrophy features unraveled by the genomic analysis of rust fungi.</title>
        <authorList>
            <person name="Duplessis S."/>
            <person name="Cuomo C.A."/>
            <person name="Lin Y.-C."/>
            <person name="Aerts A."/>
            <person name="Tisserant E."/>
            <person name="Veneault-Fourrey C."/>
            <person name="Joly D.L."/>
            <person name="Hacquard S."/>
            <person name="Amselem J."/>
            <person name="Cantarel B.L."/>
            <person name="Chiu R."/>
            <person name="Coutinho P.M."/>
            <person name="Feau N."/>
            <person name="Field M."/>
            <person name="Frey P."/>
            <person name="Gelhaye E."/>
            <person name="Goldberg J."/>
            <person name="Grabherr M.G."/>
            <person name="Kodira C.D."/>
            <person name="Kohler A."/>
            <person name="Kuees U."/>
            <person name="Lindquist E.A."/>
            <person name="Lucas S.M."/>
            <person name="Mago R."/>
            <person name="Mauceli E."/>
            <person name="Morin E."/>
            <person name="Murat C."/>
            <person name="Pangilinan J.L."/>
            <person name="Park R."/>
            <person name="Pearson M."/>
            <person name="Quesneville H."/>
            <person name="Rouhier N."/>
            <person name="Sakthikumar S."/>
            <person name="Salamov A.A."/>
            <person name="Schmutz J."/>
            <person name="Selles B."/>
            <person name="Shapiro H."/>
            <person name="Tanguay P."/>
            <person name="Tuskan G.A."/>
            <person name="Henrissat B."/>
            <person name="Van de Peer Y."/>
            <person name="Rouze P."/>
            <person name="Ellis J.G."/>
            <person name="Dodds P.N."/>
            <person name="Schein J.E."/>
            <person name="Zhong S."/>
            <person name="Hamelin R.C."/>
            <person name="Grigoriev I.V."/>
            <person name="Szabo L.J."/>
            <person name="Martin F."/>
        </authorList>
    </citation>
    <scope>NUCLEOTIDE SEQUENCE [LARGE SCALE GENOMIC DNA]</scope>
    <source>
        <strain evidence="4">98AG31 / pathotype 3-4-7</strain>
    </source>
</reference>
<feature type="compositionally biased region" description="Polar residues" evidence="2">
    <location>
        <begin position="826"/>
        <end position="839"/>
    </location>
</feature>
<evidence type="ECO:0000313" key="3">
    <source>
        <dbReference type="EMBL" id="EGG08219.1"/>
    </source>
</evidence>
<feature type="compositionally biased region" description="Polar residues" evidence="2">
    <location>
        <begin position="101"/>
        <end position="115"/>
    </location>
</feature>
<keyword evidence="4" id="KW-1185">Reference proteome</keyword>